<dbReference type="CDD" id="cd00130">
    <property type="entry name" value="PAS"/>
    <property type="match status" value="1"/>
</dbReference>
<keyword evidence="2" id="KW-0812">Transmembrane</keyword>
<dbReference type="Gene3D" id="3.30.450.20">
    <property type="entry name" value="PAS domain"/>
    <property type="match status" value="1"/>
</dbReference>
<protein>
    <submittedName>
        <fullName evidence="4">PAS domain S-box-containing protein</fullName>
    </submittedName>
</protein>
<keyword evidence="2" id="KW-0472">Membrane</keyword>
<evidence type="ECO:0000313" key="5">
    <source>
        <dbReference type="Proteomes" id="UP000553442"/>
    </source>
</evidence>
<dbReference type="SUPFAM" id="SSF55785">
    <property type="entry name" value="PYP-like sensor domain (PAS domain)"/>
    <property type="match status" value="1"/>
</dbReference>
<dbReference type="RefSeq" id="WP_246386142.1">
    <property type="nucleotide sequence ID" value="NZ_JACHZF010000021.1"/>
</dbReference>
<evidence type="ECO:0000259" key="3">
    <source>
        <dbReference type="PROSITE" id="PS50112"/>
    </source>
</evidence>
<dbReference type="InterPro" id="IPR000014">
    <property type="entry name" value="PAS"/>
</dbReference>
<dbReference type="NCBIfam" id="TIGR00229">
    <property type="entry name" value="sensory_box"/>
    <property type="match status" value="1"/>
</dbReference>
<feature type="region of interest" description="Disordered" evidence="1">
    <location>
        <begin position="194"/>
        <end position="215"/>
    </location>
</feature>
<accession>A0A7W5K4S9</accession>
<feature type="domain" description="PAS" evidence="3">
    <location>
        <begin position="74"/>
        <end position="129"/>
    </location>
</feature>
<dbReference type="PROSITE" id="PS50112">
    <property type="entry name" value="PAS"/>
    <property type="match status" value="1"/>
</dbReference>
<gene>
    <name evidence="4" type="ORF">BDK63_002857</name>
</gene>
<dbReference type="AlphaFoldDB" id="A0A7W5K4S9"/>
<dbReference type="Proteomes" id="UP000553442">
    <property type="component" value="Unassembled WGS sequence"/>
</dbReference>
<organism evidence="4 5">
    <name type="scientific">Halomonas campaniensis</name>
    <dbReference type="NCBI Taxonomy" id="213554"/>
    <lineage>
        <taxon>Bacteria</taxon>
        <taxon>Pseudomonadati</taxon>
        <taxon>Pseudomonadota</taxon>
        <taxon>Gammaproteobacteria</taxon>
        <taxon>Oceanospirillales</taxon>
        <taxon>Halomonadaceae</taxon>
        <taxon>Halomonas</taxon>
    </lineage>
</organism>
<feature type="compositionally biased region" description="Basic and acidic residues" evidence="1">
    <location>
        <begin position="203"/>
        <end position="215"/>
    </location>
</feature>
<evidence type="ECO:0000256" key="1">
    <source>
        <dbReference type="SAM" id="MobiDB-lite"/>
    </source>
</evidence>
<dbReference type="InterPro" id="IPR013656">
    <property type="entry name" value="PAS_4"/>
</dbReference>
<keyword evidence="2" id="KW-1133">Transmembrane helix</keyword>
<reference evidence="4 5" key="1">
    <citation type="submission" date="2020-08" db="EMBL/GenBank/DDBJ databases">
        <title>Genomic Encyclopedia of Archaeal and Bacterial Type Strains, Phase II (KMG-II): from individual species to whole genera.</title>
        <authorList>
            <person name="Goeker M."/>
        </authorList>
    </citation>
    <scope>NUCLEOTIDE SEQUENCE [LARGE SCALE GENOMIC DNA]</scope>
    <source>
        <strain evidence="4 5">5AG</strain>
    </source>
</reference>
<evidence type="ECO:0000313" key="4">
    <source>
        <dbReference type="EMBL" id="MBB3331966.1"/>
    </source>
</evidence>
<proteinExistence type="predicted"/>
<comment type="caution">
    <text evidence="4">The sequence shown here is derived from an EMBL/GenBank/DDBJ whole genome shotgun (WGS) entry which is preliminary data.</text>
</comment>
<feature type="transmembrane region" description="Helical" evidence="2">
    <location>
        <begin position="12"/>
        <end position="29"/>
    </location>
</feature>
<dbReference type="InterPro" id="IPR035965">
    <property type="entry name" value="PAS-like_dom_sf"/>
</dbReference>
<evidence type="ECO:0000256" key="2">
    <source>
        <dbReference type="SAM" id="Phobius"/>
    </source>
</evidence>
<name>A0A7W5K4S9_9GAMM</name>
<dbReference type="Pfam" id="PF08448">
    <property type="entry name" value="PAS_4"/>
    <property type="match status" value="1"/>
</dbReference>
<dbReference type="EMBL" id="JACHZF010000021">
    <property type="protein sequence ID" value="MBB3331966.1"/>
    <property type="molecule type" value="Genomic_DNA"/>
</dbReference>
<sequence>MPAMRKCSAGRSIGLATAAVGLLVASVVVHSRPPGALLMVAGLALMGLAAWQWQRTMRAPGSQADMGQLQARLGEERFRAMLESLPNIAVQGYDRERRVVFWNEESERLYGYRYEEARGRRLESLIIPEAMRGQVIRDHEAWLHEGRAIPPGRLVLRDRDDRPVPVYSYHVMLDEHTADPVMFCVDVRLSGRADSDAVPTGDEAARDRSASDDPI</sequence>
<keyword evidence="5" id="KW-1185">Reference proteome</keyword>
<feature type="transmembrane region" description="Helical" evidence="2">
    <location>
        <begin position="35"/>
        <end position="53"/>
    </location>
</feature>
<dbReference type="SMART" id="SM00091">
    <property type="entry name" value="PAS"/>
    <property type="match status" value="1"/>
</dbReference>